<dbReference type="Proteomes" id="UP000008810">
    <property type="component" value="Chromosome 3"/>
</dbReference>
<dbReference type="InParanoid" id="A0A2K2D3E7"/>
<reference evidence="2 3" key="1">
    <citation type="journal article" date="2010" name="Nature">
        <title>Genome sequencing and analysis of the model grass Brachypodium distachyon.</title>
        <authorList>
            <consortium name="International Brachypodium Initiative"/>
        </authorList>
    </citation>
    <scope>NUCLEOTIDE SEQUENCE [LARGE SCALE GENOMIC DNA]</scope>
    <source>
        <strain evidence="2 3">Bd21</strain>
    </source>
</reference>
<gene>
    <name evidence="2" type="ORF">BRADI_3g45422v3</name>
</gene>
<evidence type="ECO:0000313" key="4">
    <source>
        <dbReference type="Proteomes" id="UP000008810"/>
    </source>
</evidence>
<organism evidence="2">
    <name type="scientific">Brachypodium distachyon</name>
    <name type="common">Purple false brome</name>
    <name type="synonym">Trachynia distachya</name>
    <dbReference type="NCBI Taxonomy" id="15368"/>
    <lineage>
        <taxon>Eukaryota</taxon>
        <taxon>Viridiplantae</taxon>
        <taxon>Streptophyta</taxon>
        <taxon>Embryophyta</taxon>
        <taxon>Tracheophyta</taxon>
        <taxon>Spermatophyta</taxon>
        <taxon>Magnoliopsida</taxon>
        <taxon>Liliopsida</taxon>
        <taxon>Poales</taxon>
        <taxon>Poaceae</taxon>
        <taxon>BOP clade</taxon>
        <taxon>Pooideae</taxon>
        <taxon>Stipodae</taxon>
        <taxon>Brachypodieae</taxon>
        <taxon>Brachypodium</taxon>
    </lineage>
</organism>
<evidence type="ECO:0000256" key="1">
    <source>
        <dbReference type="SAM" id="Phobius"/>
    </source>
</evidence>
<dbReference type="AlphaFoldDB" id="A0A2K2D3E7"/>
<keyword evidence="4" id="KW-1185">Reference proteome</keyword>
<sequence length="134" mass="15386">MAPVKKAMAGAGHSNGGIREILLVGNSTKILKIRHAPRRRLTARAALRRLPTCAVWRWSKKGRRGRRIHGAGRQDRRRNSLAGKGPSKSCYFLRLRRKTFLRSSLFLVLVSFTYVSFQELAINQRMCRQVWVWG</sequence>
<protein>
    <submittedName>
        <fullName evidence="2 3">Uncharacterized protein</fullName>
    </submittedName>
</protein>
<proteinExistence type="predicted"/>
<name>A0A2K2D3E7_BRADI</name>
<keyword evidence="1" id="KW-0472">Membrane</keyword>
<dbReference type="EnsemblPlants" id="PNT68806">
    <property type="protein sequence ID" value="PNT68806"/>
    <property type="gene ID" value="BRADI_3g45422v3"/>
</dbReference>
<evidence type="ECO:0000313" key="2">
    <source>
        <dbReference type="EMBL" id="PNT68806.1"/>
    </source>
</evidence>
<dbReference type="EMBL" id="CM000882">
    <property type="protein sequence ID" value="PNT68806.1"/>
    <property type="molecule type" value="Genomic_DNA"/>
</dbReference>
<keyword evidence="1" id="KW-0812">Transmembrane</keyword>
<dbReference type="Gramene" id="PNT68806">
    <property type="protein sequence ID" value="PNT68806"/>
    <property type="gene ID" value="BRADI_3g45422v3"/>
</dbReference>
<reference evidence="2" key="2">
    <citation type="submission" date="2017-06" db="EMBL/GenBank/DDBJ databases">
        <title>WGS assembly of Brachypodium distachyon.</title>
        <authorList>
            <consortium name="The International Brachypodium Initiative"/>
            <person name="Lucas S."/>
            <person name="Harmon-Smith M."/>
            <person name="Lail K."/>
            <person name="Tice H."/>
            <person name="Grimwood J."/>
            <person name="Bruce D."/>
            <person name="Barry K."/>
            <person name="Shu S."/>
            <person name="Lindquist E."/>
            <person name="Wang M."/>
            <person name="Pitluck S."/>
            <person name="Vogel J.P."/>
            <person name="Garvin D.F."/>
            <person name="Mockler T.C."/>
            <person name="Schmutz J."/>
            <person name="Rokhsar D."/>
            <person name="Bevan M.W."/>
        </authorList>
    </citation>
    <scope>NUCLEOTIDE SEQUENCE</scope>
    <source>
        <strain evidence="2">Bd21</strain>
    </source>
</reference>
<evidence type="ECO:0000313" key="3">
    <source>
        <dbReference type="EnsemblPlants" id="PNT68806"/>
    </source>
</evidence>
<reference evidence="3" key="3">
    <citation type="submission" date="2018-08" db="UniProtKB">
        <authorList>
            <consortium name="EnsemblPlants"/>
        </authorList>
    </citation>
    <scope>IDENTIFICATION</scope>
    <source>
        <strain evidence="3">cv. Bd21</strain>
    </source>
</reference>
<keyword evidence="1" id="KW-1133">Transmembrane helix</keyword>
<feature type="transmembrane region" description="Helical" evidence="1">
    <location>
        <begin position="99"/>
        <end position="117"/>
    </location>
</feature>
<accession>A0A2K2D3E7</accession>